<evidence type="ECO:0008006" key="4">
    <source>
        <dbReference type="Google" id="ProtNLM"/>
    </source>
</evidence>
<protein>
    <recommendedName>
        <fullName evidence="4">DUF3221 domain-containing protein</fullName>
    </recommendedName>
</protein>
<evidence type="ECO:0000313" key="2">
    <source>
        <dbReference type="EMBL" id="TQR39770.1"/>
    </source>
</evidence>
<keyword evidence="1" id="KW-0732">Signal</keyword>
<feature type="chain" id="PRO_5039081416" description="DUF3221 domain-containing protein" evidence="1">
    <location>
        <begin position="22"/>
        <end position="99"/>
    </location>
</feature>
<dbReference type="PROSITE" id="PS51257">
    <property type="entry name" value="PROKAR_LIPOPROTEIN"/>
    <property type="match status" value="1"/>
</dbReference>
<feature type="signal peptide" evidence="1">
    <location>
        <begin position="1"/>
        <end position="21"/>
    </location>
</feature>
<sequence length="99" mass="11189">MKTYKALIMLFIFTFFLIGCSTDSNDIGPNIKGEVVQIEGDRFLVVDKERPEIRKVWFTTDEIYTVRVGLTVSVWASEITAVPNEKGFGEGIAEKIIIE</sequence>
<name>A0A544V127_LYSSH</name>
<gene>
    <name evidence="2" type="ORF">C7Y47_01695</name>
</gene>
<dbReference type="Proteomes" id="UP000317944">
    <property type="component" value="Unassembled WGS sequence"/>
</dbReference>
<dbReference type="OrthoDB" id="2603210at2"/>
<proteinExistence type="predicted"/>
<accession>A0A544V127</accession>
<dbReference type="EMBL" id="SADV01000001">
    <property type="protein sequence ID" value="TQR39770.1"/>
    <property type="molecule type" value="Genomic_DNA"/>
</dbReference>
<dbReference type="RefSeq" id="WP_142507177.1">
    <property type="nucleotide sequence ID" value="NZ_SADV01000001.1"/>
</dbReference>
<reference evidence="2 3" key="1">
    <citation type="submission" date="2018-03" db="EMBL/GenBank/DDBJ databases">
        <title>Aerobic endospore-forming bacteria genome sequencing and assembly.</title>
        <authorList>
            <person name="Cavalcante D.A."/>
            <person name="Driks A."/>
            <person name="Putonti C."/>
            <person name="De-Souza M.T."/>
        </authorList>
    </citation>
    <scope>NUCLEOTIDE SEQUENCE [LARGE SCALE GENOMIC DNA]</scope>
    <source>
        <strain evidence="2 3">SDF0037</strain>
    </source>
</reference>
<evidence type="ECO:0000313" key="3">
    <source>
        <dbReference type="Proteomes" id="UP000317944"/>
    </source>
</evidence>
<comment type="caution">
    <text evidence="2">The sequence shown here is derived from an EMBL/GenBank/DDBJ whole genome shotgun (WGS) entry which is preliminary data.</text>
</comment>
<organism evidence="2 3">
    <name type="scientific">Lysinibacillus sphaericus</name>
    <name type="common">Bacillus sphaericus</name>
    <dbReference type="NCBI Taxonomy" id="1421"/>
    <lineage>
        <taxon>Bacteria</taxon>
        <taxon>Bacillati</taxon>
        <taxon>Bacillota</taxon>
        <taxon>Bacilli</taxon>
        <taxon>Bacillales</taxon>
        <taxon>Bacillaceae</taxon>
        <taxon>Lysinibacillus</taxon>
    </lineage>
</organism>
<evidence type="ECO:0000256" key="1">
    <source>
        <dbReference type="SAM" id="SignalP"/>
    </source>
</evidence>
<dbReference type="AlphaFoldDB" id="A0A544V127"/>